<dbReference type="EMBL" id="APCN01006742">
    <property type="status" value="NOT_ANNOTATED_CDS"/>
    <property type="molecule type" value="Genomic_DNA"/>
</dbReference>
<reference evidence="1" key="1">
    <citation type="submission" date="2022-08" db="UniProtKB">
        <authorList>
            <consortium name="EnsemblMetazoa"/>
        </authorList>
    </citation>
    <scope>IDENTIFICATION</scope>
    <source>
        <strain evidence="1">Dongola</strain>
    </source>
</reference>
<dbReference type="SUPFAM" id="SSF53098">
    <property type="entry name" value="Ribonuclease H-like"/>
    <property type="match status" value="1"/>
</dbReference>
<dbReference type="Proteomes" id="UP000075840">
    <property type="component" value="Unassembled WGS sequence"/>
</dbReference>
<keyword evidence="2" id="KW-1185">Reference proteome</keyword>
<dbReference type="EnsemblMetazoa" id="AARA011427-RA">
    <property type="protein sequence ID" value="AARA011427-PA"/>
    <property type="gene ID" value="AARA011427"/>
</dbReference>
<proteinExistence type="predicted"/>
<dbReference type="InterPro" id="IPR012337">
    <property type="entry name" value="RNaseH-like_sf"/>
</dbReference>
<evidence type="ECO:0000313" key="2">
    <source>
        <dbReference type="Proteomes" id="UP000075840"/>
    </source>
</evidence>
<name>A0A182ICV8_ANOAR</name>
<dbReference type="AlphaFoldDB" id="A0A182ICV8"/>
<organism evidence="1 2">
    <name type="scientific">Anopheles arabiensis</name>
    <name type="common">Mosquito</name>
    <dbReference type="NCBI Taxonomy" id="7173"/>
    <lineage>
        <taxon>Eukaryota</taxon>
        <taxon>Metazoa</taxon>
        <taxon>Ecdysozoa</taxon>
        <taxon>Arthropoda</taxon>
        <taxon>Hexapoda</taxon>
        <taxon>Insecta</taxon>
        <taxon>Pterygota</taxon>
        <taxon>Neoptera</taxon>
        <taxon>Endopterygota</taxon>
        <taxon>Diptera</taxon>
        <taxon>Nematocera</taxon>
        <taxon>Culicoidea</taxon>
        <taxon>Culicidae</taxon>
        <taxon>Anophelinae</taxon>
        <taxon>Anopheles</taxon>
    </lineage>
</organism>
<evidence type="ECO:0000313" key="1">
    <source>
        <dbReference type="EnsemblMetazoa" id="AARA011427-PA"/>
    </source>
</evidence>
<dbReference type="VEuPathDB" id="VectorBase:AARA011427"/>
<dbReference type="VEuPathDB" id="VectorBase:AARA21_000860"/>
<protein>
    <submittedName>
        <fullName evidence="1">Uncharacterized protein</fullName>
    </submittedName>
</protein>
<sequence>MKLIYCHNVPMMCVEWDGLGLILKPICDALKMNLNRSNIVCHLGAAARKIRQELTTILKGKLLCLKIDCATCLGRHILGINIQYYCELQKDVVIYTIGMVELNNRHTGKFLKRKILEILNQYEISLEQIFTVTCDKNCVRT</sequence>
<accession>A0A182ICV8</accession>